<organism evidence="1 2">
    <name type="scientific">Stenotrophomonas phage BUCT598</name>
    <dbReference type="NCBI Taxonomy" id="2834253"/>
    <lineage>
        <taxon>Viruses</taxon>
        <taxon>Duplodnaviria</taxon>
        <taxon>Heunggongvirae</taxon>
        <taxon>Uroviricota</taxon>
        <taxon>Caudoviricetes</taxon>
        <taxon>Autographivirales</taxon>
        <taxon>Autonotataviridae</taxon>
        <taxon>Gujervirinae</taxon>
        <taxon>Smasvirus</taxon>
        <taxon>Smasvirus BUCT598</taxon>
    </lineage>
</organism>
<sequence>MSLWSRVKAAFTRKEPAPAPITEVGKPSEVTAIQTFARRDGRVVLSKQLLVVPDPPYRRSTTALRRFRRDTDRKYLHVSVPMTRQIVDLVAIFGERWFRKVHKGKGITYRKEKN</sequence>
<proteinExistence type="predicted"/>
<keyword evidence="2" id="KW-1185">Reference proteome</keyword>
<evidence type="ECO:0000313" key="2">
    <source>
        <dbReference type="Proteomes" id="UP000693765"/>
    </source>
</evidence>
<protein>
    <submittedName>
        <fullName evidence="1">Uncharacterized protein</fullName>
    </submittedName>
</protein>
<accession>A0A8F2F4U2</accession>
<name>A0A8F2F4U2_9CAUD</name>
<dbReference type="Proteomes" id="UP000693765">
    <property type="component" value="Segment"/>
</dbReference>
<evidence type="ECO:0000313" key="1">
    <source>
        <dbReference type="EMBL" id="QWT56555.1"/>
    </source>
</evidence>
<dbReference type="EMBL" id="MW831865">
    <property type="protein sequence ID" value="QWT56555.1"/>
    <property type="molecule type" value="Genomic_DNA"/>
</dbReference>
<reference evidence="1" key="1">
    <citation type="submission" date="2021-03" db="EMBL/GenBank/DDBJ databases">
        <authorList>
            <person name="Tong Y."/>
            <person name="Zhang W."/>
            <person name="Tian F."/>
            <person name="Li J."/>
            <person name="He X."/>
        </authorList>
    </citation>
    <scope>NUCLEOTIDE SEQUENCE</scope>
</reference>